<dbReference type="RefSeq" id="WP_256398172.1">
    <property type="nucleotide sequence ID" value="NZ_JANHJR010000001.1"/>
</dbReference>
<feature type="domain" description="DUF1508" evidence="2">
    <location>
        <begin position="69"/>
        <end position="117"/>
    </location>
</feature>
<comment type="caution">
    <text evidence="3">The sequence shown here is derived from an EMBL/GenBank/DDBJ whole genome shotgun (WGS) entry which is preliminary data.</text>
</comment>
<feature type="domain" description="DUF1508" evidence="2">
    <location>
        <begin position="10"/>
        <end position="56"/>
    </location>
</feature>
<dbReference type="Gene3D" id="3.30.160.160">
    <property type="entry name" value="YegP-like"/>
    <property type="match status" value="2"/>
</dbReference>
<proteinExistence type="predicted"/>
<protein>
    <submittedName>
        <fullName evidence="3">YegP family protein</fullName>
    </submittedName>
</protein>
<dbReference type="Proteomes" id="UP001597034">
    <property type="component" value="Unassembled WGS sequence"/>
</dbReference>
<dbReference type="InterPro" id="IPR036913">
    <property type="entry name" value="YegP-like_sf"/>
</dbReference>
<evidence type="ECO:0000256" key="1">
    <source>
        <dbReference type="SAM" id="MobiDB-lite"/>
    </source>
</evidence>
<dbReference type="EMBL" id="JBHUDO010000002">
    <property type="protein sequence ID" value="MFD1646305.1"/>
    <property type="molecule type" value="Genomic_DNA"/>
</dbReference>
<organism evidence="3 4">
    <name type="scientific">Haloarchaeobius litoreus</name>
    <dbReference type="NCBI Taxonomy" id="755306"/>
    <lineage>
        <taxon>Archaea</taxon>
        <taxon>Methanobacteriati</taxon>
        <taxon>Methanobacteriota</taxon>
        <taxon>Stenosarchaea group</taxon>
        <taxon>Halobacteria</taxon>
        <taxon>Halobacteriales</taxon>
        <taxon>Halorubellaceae</taxon>
        <taxon>Haloarchaeobius</taxon>
    </lineage>
</organism>
<keyword evidence="4" id="KW-1185">Reference proteome</keyword>
<dbReference type="SUPFAM" id="SSF160113">
    <property type="entry name" value="YegP-like"/>
    <property type="match status" value="2"/>
</dbReference>
<dbReference type="InterPro" id="IPR010879">
    <property type="entry name" value="DUF1508"/>
</dbReference>
<evidence type="ECO:0000259" key="2">
    <source>
        <dbReference type="Pfam" id="PF07411"/>
    </source>
</evidence>
<evidence type="ECO:0000313" key="3">
    <source>
        <dbReference type="EMBL" id="MFD1646305.1"/>
    </source>
</evidence>
<reference evidence="3 4" key="1">
    <citation type="journal article" date="2019" name="Int. J. Syst. Evol. Microbiol.">
        <title>The Global Catalogue of Microorganisms (GCM) 10K type strain sequencing project: providing services to taxonomists for standard genome sequencing and annotation.</title>
        <authorList>
            <consortium name="The Broad Institute Genomics Platform"/>
            <consortium name="The Broad Institute Genome Sequencing Center for Infectious Disease"/>
            <person name="Wu L."/>
            <person name="Ma J."/>
        </authorList>
    </citation>
    <scope>NUCLEOTIDE SEQUENCE [LARGE SCALE GENOMIC DNA]</scope>
    <source>
        <strain evidence="3 4">CGMCC 1.10390</strain>
    </source>
</reference>
<dbReference type="AlphaFoldDB" id="A0ABD6DJ22"/>
<dbReference type="PANTHER" id="PTHR40606:SF1">
    <property type="entry name" value="UPF0339 PROTEIN YEGP"/>
    <property type="match status" value="1"/>
</dbReference>
<gene>
    <name evidence="3" type="ORF">ACFSBL_11485</name>
</gene>
<sequence>MVATFELYEDRAGKYRWRLVASNGEIIGDSGEGYTTKSGARDAIGRIRERAPGAAIPSFEDTHFEVFQDKADEYRWRLVADNGRILADSGEGYASKHGARDAAARVQQRVTDAGTEELDDS</sequence>
<name>A0ABD6DJ22_9EURY</name>
<feature type="region of interest" description="Disordered" evidence="1">
    <location>
        <begin position="98"/>
        <end position="121"/>
    </location>
</feature>
<dbReference type="PANTHER" id="PTHR40606">
    <property type="match status" value="1"/>
</dbReference>
<dbReference type="Pfam" id="PF07411">
    <property type="entry name" value="DUF1508"/>
    <property type="match status" value="2"/>
</dbReference>
<dbReference type="InterPro" id="IPR051141">
    <property type="entry name" value="UPF0339_domain"/>
</dbReference>
<evidence type="ECO:0000313" key="4">
    <source>
        <dbReference type="Proteomes" id="UP001597034"/>
    </source>
</evidence>
<accession>A0ABD6DJ22</accession>